<dbReference type="AlphaFoldDB" id="A0A1Z5YS77"/>
<sequence>MKKAVLFCCLGVAACSPPAPNKVKPAPHYVVGQAWQQSDGIWVYPREDFSYQATGLAVRQRPIKKAAPLTTDGEVRSALSMTASHPTLQLPALVTVTNLENGREVRLRINDRGPSQSGRILGVTSKVADLLGMGAGPARVSIVVDELASRHLAEVLPDGPVLQINTAPLEQVQQTQLTGPQAHMTAGQGASSPPVQETSGATADASLLLADLPATWRQGMPRQTQLWVETTDFTSRYTAAREAAREGATVVAAFVGQEKMWAVRHGPFATISEADAALKRSLAAGLTGSHIVVE</sequence>
<evidence type="ECO:0000313" key="4">
    <source>
        <dbReference type="Proteomes" id="UP000196086"/>
    </source>
</evidence>
<proteinExistence type="predicted"/>
<dbReference type="CDD" id="cd22268">
    <property type="entry name" value="DPBB_RlpA-like"/>
    <property type="match status" value="1"/>
</dbReference>
<evidence type="ECO:0000313" key="3">
    <source>
        <dbReference type="EMBL" id="OUJ00971.1"/>
    </source>
</evidence>
<reference evidence="3 4" key="1">
    <citation type="submission" date="2014-06" db="EMBL/GenBank/DDBJ databases">
        <authorList>
            <person name="Ju J."/>
            <person name="Zhang J."/>
        </authorList>
    </citation>
    <scope>NUCLEOTIDE SEQUENCE [LARGE SCALE GENOMIC DNA]</scope>
    <source>
        <strain evidence="3 4">DsW_47</strain>
    </source>
</reference>
<dbReference type="PROSITE" id="PS51257">
    <property type="entry name" value="PROKAR_LIPOPROTEIN"/>
    <property type="match status" value="1"/>
</dbReference>
<feature type="compositionally biased region" description="Polar residues" evidence="1">
    <location>
        <begin position="188"/>
        <end position="197"/>
    </location>
</feature>
<dbReference type="Gene3D" id="2.40.40.10">
    <property type="entry name" value="RlpA-like domain"/>
    <property type="match status" value="1"/>
</dbReference>
<dbReference type="Proteomes" id="UP000196086">
    <property type="component" value="Unassembled WGS sequence"/>
</dbReference>
<dbReference type="InterPro" id="IPR036908">
    <property type="entry name" value="RlpA-like_sf"/>
</dbReference>
<evidence type="ECO:0000259" key="2">
    <source>
        <dbReference type="Pfam" id="PF03330"/>
    </source>
</evidence>
<protein>
    <recommendedName>
        <fullName evidence="2">RlpA-like protein double-psi beta-barrel domain-containing protein</fullName>
    </recommendedName>
</protein>
<dbReference type="GO" id="GO:0009279">
    <property type="term" value="C:cell outer membrane"/>
    <property type="evidence" value="ECO:0007669"/>
    <property type="project" value="TreeGrafter"/>
</dbReference>
<organism evidence="3 4">
    <name type="scientific">Acetobacter cibinongensis</name>
    <dbReference type="NCBI Taxonomy" id="146475"/>
    <lineage>
        <taxon>Bacteria</taxon>
        <taxon>Pseudomonadati</taxon>
        <taxon>Pseudomonadota</taxon>
        <taxon>Alphaproteobacteria</taxon>
        <taxon>Acetobacterales</taxon>
        <taxon>Acetobacteraceae</taxon>
        <taxon>Acetobacter</taxon>
    </lineage>
</organism>
<dbReference type="InterPro" id="IPR009009">
    <property type="entry name" value="RlpA-like_DPBB"/>
</dbReference>
<dbReference type="PANTHER" id="PTHR34183">
    <property type="entry name" value="ENDOLYTIC PEPTIDOGLYCAN TRANSGLYCOSYLASE RLPA"/>
    <property type="match status" value="1"/>
</dbReference>
<feature type="region of interest" description="Disordered" evidence="1">
    <location>
        <begin position="173"/>
        <end position="200"/>
    </location>
</feature>
<accession>A0A1Z5YS77</accession>
<feature type="domain" description="RlpA-like protein double-psi beta-barrel" evidence="2">
    <location>
        <begin position="72"/>
        <end position="141"/>
    </location>
</feature>
<gene>
    <name evidence="3" type="ORF">HK14_11270</name>
</gene>
<dbReference type="EMBL" id="JOMQ01000054">
    <property type="protein sequence ID" value="OUJ00971.1"/>
    <property type="molecule type" value="Genomic_DNA"/>
</dbReference>
<name>A0A1Z5YS77_9PROT</name>
<dbReference type="Pfam" id="PF03330">
    <property type="entry name" value="DPBB_1"/>
    <property type="match status" value="1"/>
</dbReference>
<comment type="caution">
    <text evidence="3">The sequence shown here is derived from an EMBL/GenBank/DDBJ whole genome shotgun (WGS) entry which is preliminary data.</text>
</comment>
<evidence type="ECO:0000256" key="1">
    <source>
        <dbReference type="SAM" id="MobiDB-lite"/>
    </source>
</evidence>
<dbReference type="PANTHER" id="PTHR34183:SF1">
    <property type="entry name" value="ENDOLYTIC PEPTIDOGLYCAN TRANSGLYCOSYLASE RLPA"/>
    <property type="match status" value="1"/>
</dbReference>
<dbReference type="RefSeq" id="WP_086651897.1">
    <property type="nucleotide sequence ID" value="NZ_JOMQ01000054.1"/>
</dbReference>
<dbReference type="OrthoDB" id="9779128at2"/>